<sequence>MVLITSRLSSSFMSAQGIFAVALKSANKYVFAIWEYVSCGPSDWSGYMPLPGHQGRGASHHSGDSFTATERDGRGQFNFLFEMRREKEVERVVHEPDGRWSSPRLLHILQSQADRV</sequence>
<protein>
    <submittedName>
        <fullName evidence="1">Uncharacterized protein</fullName>
    </submittedName>
</protein>
<organism evidence="1 2">
    <name type="scientific">Pleuronectes platessa</name>
    <name type="common">European plaice</name>
    <dbReference type="NCBI Taxonomy" id="8262"/>
    <lineage>
        <taxon>Eukaryota</taxon>
        <taxon>Metazoa</taxon>
        <taxon>Chordata</taxon>
        <taxon>Craniata</taxon>
        <taxon>Vertebrata</taxon>
        <taxon>Euteleostomi</taxon>
        <taxon>Actinopterygii</taxon>
        <taxon>Neopterygii</taxon>
        <taxon>Teleostei</taxon>
        <taxon>Neoteleostei</taxon>
        <taxon>Acanthomorphata</taxon>
        <taxon>Carangaria</taxon>
        <taxon>Pleuronectiformes</taxon>
        <taxon>Pleuronectoidei</taxon>
        <taxon>Pleuronectidae</taxon>
        <taxon>Pleuronectes</taxon>
    </lineage>
</organism>
<keyword evidence="2" id="KW-1185">Reference proteome</keyword>
<accession>A0A9N7VF72</accession>
<dbReference type="Proteomes" id="UP001153269">
    <property type="component" value="Unassembled WGS sequence"/>
</dbReference>
<comment type="caution">
    <text evidence="1">The sequence shown here is derived from an EMBL/GenBank/DDBJ whole genome shotgun (WGS) entry which is preliminary data.</text>
</comment>
<evidence type="ECO:0000313" key="2">
    <source>
        <dbReference type="Proteomes" id="UP001153269"/>
    </source>
</evidence>
<dbReference type="EMBL" id="CADEAL010004081">
    <property type="protein sequence ID" value="CAB1451236.1"/>
    <property type="molecule type" value="Genomic_DNA"/>
</dbReference>
<dbReference type="AlphaFoldDB" id="A0A9N7VF72"/>
<reference evidence="1" key="1">
    <citation type="submission" date="2020-03" db="EMBL/GenBank/DDBJ databases">
        <authorList>
            <person name="Weist P."/>
        </authorList>
    </citation>
    <scope>NUCLEOTIDE SEQUENCE</scope>
</reference>
<name>A0A9N7VF72_PLEPL</name>
<evidence type="ECO:0000313" key="1">
    <source>
        <dbReference type="EMBL" id="CAB1451236.1"/>
    </source>
</evidence>
<gene>
    <name evidence="1" type="ORF">PLEPLA_LOCUS38929</name>
</gene>
<proteinExistence type="predicted"/>